<name>A0ABQ2N1K4_9MICO</name>
<gene>
    <name evidence="1" type="ORF">GCM10010910_14010</name>
</gene>
<dbReference type="EMBL" id="BMMQ01000003">
    <property type="protein sequence ID" value="GGO62859.1"/>
    <property type="molecule type" value="Genomic_DNA"/>
</dbReference>
<keyword evidence="2" id="KW-1185">Reference proteome</keyword>
<evidence type="ECO:0008006" key="3">
    <source>
        <dbReference type="Google" id="ProtNLM"/>
    </source>
</evidence>
<protein>
    <recommendedName>
        <fullName evidence="3">Glycosyltransferase family 2 protein</fullName>
    </recommendedName>
</protein>
<proteinExistence type="predicted"/>
<dbReference type="RefSeq" id="WP_188700664.1">
    <property type="nucleotide sequence ID" value="NZ_BMMQ01000003.1"/>
</dbReference>
<sequence length="287" mass="32726">MLAFVTSLRHPDNASDYDRVEELLRRTLRSIEQQTSDDYVVIVVGNRAPSFELPARTRFVYVDFPAAAEPTKREERWEAVIADKGSKLAVGLLAARAYSPDYVMVTDADDFVHRGLVRWVGEQPEGSLGWYVADGWRYSALRGAGERIDDMYRVCGTCYIAPWSAYAVPDELPVSASQAEVWEAFGERARFILGKHRDAEKWFAEHGYPLERLPVPGSVYHVDTGENHSGKRIDGEARMMPRAVAREFGITHDHPLPVRWWRCQGLSLRRAIARRVRRVLRLRGKQA</sequence>
<dbReference type="InterPro" id="IPR029044">
    <property type="entry name" value="Nucleotide-diphossugar_trans"/>
</dbReference>
<reference evidence="2" key="1">
    <citation type="journal article" date="2019" name="Int. J. Syst. Evol. Microbiol.">
        <title>The Global Catalogue of Microorganisms (GCM) 10K type strain sequencing project: providing services to taxonomists for standard genome sequencing and annotation.</title>
        <authorList>
            <consortium name="The Broad Institute Genomics Platform"/>
            <consortium name="The Broad Institute Genome Sequencing Center for Infectious Disease"/>
            <person name="Wu L."/>
            <person name="Ma J."/>
        </authorList>
    </citation>
    <scope>NUCLEOTIDE SEQUENCE [LARGE SCALE GENOMIC DNA]</scope>
    <source>
        <strain evidence="2">CGMCC 4.7181</strain>
    </source>
</reference>
<organism evidence="1 2">
    <name type="scientific">Microbacterium nanhaiense</name>
    <dbReference type="NCBI Taxonomy" id="1301026"/>
    <lineage>
        <taxon>Bacteria</taxon>
        <taxon>Bacillati</taxon>
        <taxon>Actinomycetota</taxon>
        <taxon>Actinomycetes</taxon>
        <taxon>Micrococcales</taxon>
        <taxon>Microbacteriaceae</taxon>
        <taxon>Microbacterium</taxon>
    </lineage>
</organism>
<comment type="caution">
    <text evidence="1">The sequence shown here is derived from an EMBL/GenBank/DDBJ whole genome shotgun (WGS) entry which is preliminary data.</text>
</comment>
<evidence type="ECO:0000313" key="1">
    <source>
        <dbReference type="EMBL" id="GGO62859.1"/>
    </source>
</evidence>
<evidence type="ECO:0000313" key="2">
    <source>
        <dbReference type="Proteomes" id="UP000638043"/>
    </source>
</evidence>
<dbReference type="SUPFAM" id="SSF53448">
    <property type="entry name" value="Nucleotide-diphospho-sugar transferases"/>
    <property type="match status" value="1"/>
</dbReference>
<dbReference type="CDD" id="cd00761">
    <property type="entry name" value="Glyco_tranf_GTA_type"/>
    <property type="match status" value="1"/>
</dbReference>
<accession>A0ABQ2N1K4</accession>
<dbReference type="Proteomes" id="UP000638043">
    <property type="component" value="Unassembled WGS sequence"/>
</dbReference>